<protein>
    <submittedName>
        <fullName evidence="1">Uncharacterized protein</fullName>
    </submittedName>
</protein>
<dbReference type="EMBL" id="GGEC01010117">
    <property type="protein sequence ID" value="MBW90600.1"/>
    <property type="molecule type" value="Transcribed_RNA"/>
</dbReference>
<evidence type="ECO:0000313" key="1">
    <source>
        <dbReference type="EMBL" id="MBW90600.1"/>
    </source>
</evidence>
<organism evidence="1">
    <name type="scientific">Rhizophora mucronata</name>
    <name type="common">Asiatic mangrove</name>
    <dbReference type="NCBI Taxonomy" id="61149"/>
    <lineage>
        <taxon>Eukaryota</taxon>
        <taxon>Viridiplantae</taxon>
        <taxon>Streptophyta</taxon>
        <taxon>Embryophyta</taxon>
        <taxon>Tracheophyta</taxon>
        <taxon>Spermatophyta</taxon>
        <taxon>Magnoliopsida</taxon>
        <taxon>eudicotyledons</taxon>
        <taxon>Gunneridae</taxon>
        <taxon>Pentapetalae</taxon>
        <taxon>rosids</taxon>
        <taxon>fabids</taxon>
        <taxon>Malpighiales</taxon>
        <taxon>Rhizophoraceae</taxon>
        <taxon>Rhizophora</taxon>
    </lineage>
</organism>
<reference evidence="1" key="1">
    <citation type="submission" date="2018-02" db="EMBL/GenBank/DDBJ databases">
        <title>Rhizophora mucronata_Transcriptome.</title>
        <authorList>
            <person name="Meera S.P."/>
            <person name="Sreeshan A."/>
            <person name="Augustine A."/>
        </authorList>
    </citation>
    <scope>NUCLEOTIDE SEQUENCE</scope>
    <source>
        <tissue evidence="1">Leaf</tissue>
    </source>
</reference>
<dbReference type="AlphaFoldDB" id="A0A2P2JAT8"/>
<sequence>MECFDYCPTRLFPCFN</sequence>
<name>A0A2P2JAT8_RHIMU</name>
<accession>A0A2P2JAT8</accession>
<proteinExistence type="predicted"/>